<dbReference type="Proteomes" id="UP000246005">
    <property type="component" value="Unassembled WGS sequence"/>
</dbReference>
<name>A0A316HR73_9PSEU</name>
<dbReference type="SUPFAM" id="SSF50370">
    <property type="entry name" value="Ricin B-like lectins"/>
    <property type="match status" value="1"/>
</dbReference>
<organism evidence="3 4">
    <name type="scientific">Lentzea atacamensis</name>
    <dbReference type="NCBI Taxonomy" id="531938"/>
    <lineage>
        <taxon>Bacteria</taxon>
        <taxon>Bacillati</taxon>
        <taxon>Actinomycetota</taxon>
        <taxon>Actinomycetes</taxon>
        <taxon>Pseudonocardiales</taxon>
        <taxon>Pseudonocardiaceae</taxon>
        <taxon>Lentzea</taxon>
    </lineage>
</organism>
<feature type="domain" description="Ricin B lectin" evidence="2">
    <location>
        <begin position="47"/>
        <end position="188"/>
    </location>
</feature>
<sequence>MSVRQRLAAVAATLLMSVSGLVVASSPGLAAADASSAVAPAAVPVGTYRIRNMERPGECLQADPRTAPAIGTAMAMVPCSDSIYQRWLFGSANPSFPSGFNEVRNAAGRCLDAHDRGGVVHGNIIHLDDCNKSPNQAWAFSVPPSHGVVCMWRAHLCDKVLDQQLYYTAGLGYRVHLMNTHGRANQDWYVEAVG</sequence>
<feature type="signal peptide" evidence="1">
    <location>
        <begin position="1"/>
        <end position="24"/>
    </location>
</feature>
<reference evidence="3 4" key="1">
    <citation type="submission" date="2018-05" db="EMBL/GenBank/DDBJ databases">
        <title>Genomic Encyclopedia of Type Strains, Phase IV (KMG-IV): sequencing the most valuable type-strain genomes for metagenomic binning, comparative biology and taxonomic classification.</title>
        <authorList>
            <person name="Goeker M."/>
        </authorList>
    </citation>
    <scope>NUCLEOTIDE SEQUENCE [LARGE SCALE GENOMIC DNA]</scope>
    <source>
        <strain evidence="3 4">DSM 45480</strain>
    </source>
</reference>
<dbReference type="Pfam" id="PF00652">
    <property type="entry name" value="Ricin_B_lectin"/>
    <property type="match status" value="1"/>
</dbReference>
<dbReference type="CDD" id="cd00161">
    <property type="entry name" value="beta-trefoil_Ricin-like"/>
    <property type="match status" value="1"/>
</dbReference>
<dbReference type="Gene3D" id="2.80.10.50">
    <property type="match status" value="1"/>
</dbReference>
<dbReference type="AlphaFoldDB" id="A0A316HR73"/>
<dbReference type="EMBL" id="QGHB01000012">
    <property type="protein sequence ID" value="PWK82926.1"/>
    <property type="molecule type" value="Genomic_DNA"/>
</dbReference>
<dbReference type="InterPro" id="IPR000772">
    <property type="entry name" value="Ricin_B_lectin"/>
</dbReference>
<evidence type="ECO:0000259" key="2">
    <source>
        <dbReference type="Pfam" id="PF00652"/>
    </source>
</evidence>
<protein>
    <submittedName>
        <fullName evidence="3">Ricin-type beta-trefoil lectin protein</fullName>
    </submittedName>
</protein>
<comment type="caution">
    <text evidence="3">The sequence shown here is derived from an EMBL/GenBank/DDBJ whole genome shotgun (WGS) entry which is preliminary data.</text>
</comment>
<keyword evidence="3" id="KW-0430">Lectin</keyword>
<dbReference type="InterPro" id="IPR035992">
    <property type="entry name" value="Ricin_B-like_lectins"/>
</dbReference>
<evidence type="ECO:0000313" key="4">
    <source>
        <dbReference type="Proteomes" id="UP000246005"/>
    </source>
</evidence>
<dbReference type="PROSITE" id="PS50231">
    <property type="entry name" value="RICIN_B_LECTIN"/>
    <property type="match status" value="1"/>
</dbReference>
<dbReference type="GO" id="GO:0030246">
    <property type="term" value="F:carbohydrate binding"/>
    <property type="evidence" value="ECO:0007669"/>
    <property type="project" value="UniProtKB-KW"/>
</dbReference>
<evidence type="ECO:0000313" key="3">
    <source>
        <dbReference type="EMBL" id="PWK82926.1"/>
    </source>
</evidence>
<dbReference type="RefSeq" id="WP_170155206.1">
    <property type="nucleotide sequence ID" value="NZ_QGHB01000012.1"/>
</dbReference>
<accession>A0A316HR73</accession>
<evidence type="ECO:0000256" key="1">
    <source>
        <dbReference type="SAM" id="SignalP"/>
    </source>
</evidence>
<gene>
    <name evidence="3" type="ORF">C8D88_112177</name>
</gene>
<keyword evidence="1" id="KW-0732">Signal</keyword>
<feature type="chain" id="PRO_5039692985" evidence="1">
    <location>
        <begin position="25"/>
        <end position="194"/>
    </location>
</feature>
<proteinExistence type="predicted"/>